<dbReference type="eggNOG" id="COG3903">
    <property type="taxonomic scope" value="Bacteria"/>
</dbReference>
<dbReference type="Gene3D" id="1.25.40.10">
    <property type="entry name" value="Tetratricopeptide repeat domain"/>
    <property type="match status" value="1"/>
</dbReference>
<keyword evidence="2" id="KW-0804">Transcription</keyword>
<dbReference type="SUPFAM" id="SSF48452">
    <property type="entry name" value="TPR-like"/>
    <property type="match status" value="1"/>
</dbReference>
<evidence type="ECO:0000256" key="2">
    <source>
        <dbReference type="ARBA" id="ARBA00023163"/>
    </source>
</evidence>
<dbReference type="InterPro" id="IPR003593">
    <property type="entry name" value="AAA+_ATPase"/>
</dbReference>
<dbReference type="PRINTS" id="PR00364">
    <property type="entry name" value="DISEASERSIST"/>
</dbReference>
<dbReference type="GO" id="GO:0043531">
    <property type="term" value="F:ADP binding"/>
    <property type="evidence" value="ECO:0007669"/>
    <property type="project" value="InterPro"/>
</dbReference>
<dbReference type="Gene3D" id="3.40.50.300">
    <property type="entry name" value="P-loop containing nucleotide triphosphate hydrolases"/>
    <property type="match status" value="1"/>
</dbReference>
<dbReference type="GO" id="GO:0003677">
    <property type="term" value="F:DNA binding"/>
    <property type="evidence" value="ECO:0007669"/>
    <property type="project" value="InterPro"/>
</dbReference>
<evidence type="ECO:0000313" key="5">
    <source>
        <dbReference type="EMBL" id="ABV99974.1"/>
    </source>
</evidence>
<dbReference type="Pfam" id="PF00931">
    <property type="entry name" value="NB-ARC"/>
    <property type="match status" value="1"/>
</dbReference>
<gene>
    <name evidence="5" type="ordered locus">Sare_4191</name>
</gene>
<dbReference type="CDD" id="cd15831">
    <property type="entry name" value="BTAD"/>
    <property type="match status" value="1"/>
</dbReference>
<dbReference type="InterPro" id="IPR005158">
    <property type="entry name" value="BTAD"/>
</dbReference>
<dbReference type="GO" id="GO:0006355">
    <property type="term" value="P:regulation of DNA-templated transcription"/>
    <property type="evidence" value="ECO:0007669"/>
    <property type="project" value="InterPro"/>
</dbReference>
<dbReference type="InterPro" id="IPR027417">
    <property type="entry name" value="P-loop_NTPase"/>
</dbReference>
<dbReference type="PANTHER" id="PTHR35807">
    <property type="entry name" value="TRANSCRIPTIONAL REGULATOR REDD-RELATED"/>
    <property type="match status" value="1"/>
</dbReference>
<dbReference type="SUPFAM" id="SSF46894">
    <property type="entry name" value="C-terminal effector domain of the bipartite response regulators"/>
    <property type="match status" value="1"/>
</dbReference>
<dbReference type="SMART" id="SM01043">
    <property type="entry name" value="BTAD"/>
    <property type="match status" value="1"/>
</dbReference>
<feature type="domain" description="Bacterial transcriptional activator" evidence="4">
    <location>
        <begin position="102"/>
        <end position="247"/>
    </location>
</feature>
<feature type="domain" description="AAA+ ATPase" evidence="3">
    <location>
        <begin position="309"/>
        <end position="462"/>
    </location>
</feature>
<evidence type="ECO:0000259" key="4">
    <source>
        <dbReference type="SMART" id="SM01043"/>
    </source>
</evidence>
<dbReference type="InterPro" id="IPR011990">
    <property type="entry name" value="TPR-like_helical_dom_sf"/>
</dbReference>
<organism evidence="5">
    <name type="scientific">Salinispora arenicola (strain CNS-205)</name>
    <dbReference type="NCBI Taxonomy" id="391037"/>
    <lineage>
        <taxon>Bacteria</taxon>
        <taxon>Bacillati</taxon>
        <taxon>Actinomycetota</taxon>
        <taxon>Actinomycetes</taxon>
        <taxon>Micromonosporales</taxon>
        <taxon>Micromonosporaceae</taxon>
        <taxon>Salinispora</taxon>
    </lineage>
</organism>
<dbReference type="EMBL" id="CP000850">
    <property type="protein sequence ID" value="ABV99974.1"/>
    <property type="molecule type" value="Genomic_DNA"/>
</dbReference>
<dbReference type="eggNOG" id="COG3629">
    <property type="taxonomic scope" value="Bacteria"/>
</dbReference>
<dbReference type="HOGENOM" id="CLU_004665_6_0_11"/>
<dbReference type="Pfam" id="PF03704">
    <property type="entry name" value="BTAD"/>
    <property type="match status" value="1"/>
</dbReference>
<dbReference type="SMART" id="SM00382">
    <property type="entry name" value="AAA"/>
    <property type="match status" value="1"/>
</dbReference>
<keyword evidence="1" id="KW-0805">Transcription regulation</keyword>
<dbReference type="InterPro" id="IPR051677">
    <property type="entry name" value="AfsR-DnrI-RedD_regulator"/>
</dbReference>
<protein>
    <submittedName>
        <fullName evidence="5">Transcriptional regulator, SARP family</fullName>
    </submittedName>
</protein>
<dbReference type="InterPro" id="IPR002182">
    <property type="entry name" value="NB-ARC"/>
</dbReference>
<dbReference type="OrthoDB" id="7628974at2"/>
<dbReference type="AlphaFoldDB" id="A8M459"/>
<dbReference type="Gene3D" id="1.10.10.10">
    <property type="entry name" value="Winged helix-like DNA-binding domain superfamily/Winged helix DNA-binding domain"/>
    <property type="match status" value="1"/>
</dbReference>
<reference evidence="5" key="1">
    <citation type="submission" date="2007-10" db="EMBL/GenBank/DDBJ databases">
        <title>Complete sequence of Salinispora arenicola CNS-205.</title>
        <authorList>
            <consortium name="US DOE Joint Genome Institute"/>
            <person name="Copeland A."/>
            <person name="Lucas S."/>
            <person name="Lapidus A."/>
            <person name="Barry K."/>
            <person name="Glavina del Rio T."/>
            <person name="Dalin E."/>
            <person name="Tice H."/>
            <person name="Pitluck S."/>
            <person name="Foster B."/>
            <person name="Schmutz J."/>
            <person name="Larimer F."/>
            <person name="Land M."/>
            <person name="Hauser L."/>
            <person name="Kyrpides N."/>
            <person name="Ivanova N."/>
            <person name="Jensen P.R."/>
            <person name="Moore B.S."/>
            <person name="Penn K."/>
            <person name="Jenkins C."/>
            <person name="Udwary D."/>
            <person name="Xiang L."/>
            <person name="Gontang E."/>
            <person name="Richardson P."/>
        </authorList>
    </citation>
    <scope>NUCLEOTIDE SEQUENCE [LARGE SCALE GENOMIC DNA]</scope>
    <source>
        <strain evidence="5">CNS-205</strain>
    </source>
</reference>
<dbReference type="PANTHER" id="PTHR35807:SF1">
    <property type="entry name" value="TRANSCRIPTIONAL REGULATOR REDD"/>
    <property type="match status" value="1"/>
</dbReference>
<dbReference type="STRING" id="391037.Sare_4191"/>
<dbReference type="InterPro" id="IPR036388">
    <property type="entry name" value="WH-like_DNA-bd_sf"/>
</dbReference>
<dbReference type="KEGG" id="saq:Sare_4191"/>
<evidence type="ECO:0000259" key="3">
    <source>
        <dbReference type="SMART" id="SM00382"/>
    </source>
</evidence>
<evidence type="ECO:0000256" key="1">
    <source>
        <dbReference type="ARBA" id="ARBA00023015"/>
    </source>
</evidence>
<proteinExistence type="predicted"/>
<sequence length="621" mass="67991">MQVELRVLGTVDIIYGSTSVALRGVKPKQLLAALVLNSNTFLSVGRIIEALWPFDPPVSVHHNIRTYATAIRQRLRCSSNDNTVALLATTGGYLLRVPPEQVDVTKFVTHITSAREKRAAGDTCNAASDLTRALGIWRGSAGEGLPREGWLGNALLALDEQRLLAVEERVQLWLQLGRHTELVPELMSELTEQPLRESFWRYLMLAQYNSGRTSDALASYEKVRSVLAEHLGIDPWPALAELHQAILRHDPVLGRHCLGLTDMPVRRAATSPVNVLPTPRQLPAPPVDLADRRQTYSRITQVLREGASKPVTIAITGPPGIGKSALAQQVAHTVASEFSDGQLYVDLRELGQPRHPEAMLAVVRSLLRSLGKDDASFTTASEAAAHFRSSIAGRRLLVLIDNAVSARQVRYLLPAYPGSAAIITSCRQLDLSVVNEQVTLDPISLTGGMEILRRIIGDDQLRAETEAAKGLIKVCDGAPLALRAAGRHLTQQPCSAPTQHLYNKLSADPKLLDDLRFDGRRSAEPVAVALAELRAVEFRASAALVELSAVGGRLKDIEFSELNRGGARNRIRRADVDVLLDFHLLRRQAGGFVVPDVVRRQCEADAHPARYRVQGFCKVPI</sequence>
<dbReference type="InterPro" id="IPR016032">
    <property type="entry name" value="Sig_transdc_resp-reg_C-effctor"/>
</dbReference>
<accession>A8M459</accession>
<name>A8M459_SALAI</name>
<dbReference type="SUPFAM" id="SSF52540">
    <property type="entry name" value="P-loop containing nucleoside triphosphate hydrolases"/>
    <property type="match status" value="1"/>
</dbReference>